<evidence type="ECO:0000256" key="1">
    <source>
        <dbReference type="SAM" id="SignalP"/>
    </source>
</evidence>
<feature type="chain" id="PRO_5006615877" evidence="1">
    <location>
        <begin position="31"/>
        <end position="157"/>
    </location>
</feature>
<sequence length="157" mass="17275">MRRSKINTKITKITALTAILAALAASPAAADYRITRDHGGLVEQYKEKYERIKAKGERVIIDGICNSACTLVFGIVPLNKICVTPRASIGVHEAYLDKRWTGGVRIASSSGTADLMSYYPPTLKQWIARNGGLTPQMKKLKNGVPLWEVIDPCPDEF</sequence>
<name>A0A0S3PXV8_9BRAD</name>
<proteinExistence type="predicted"/>
<dbReference type="OrthoDB" id="8227073at2"/>
<keyword evidence="3" id="KW-1185">Reference proteome</keyword>
<feature type="signal peptide" evidence="1">
    <location>
        <begin position="1"/>
        <end position="30"/>
    </location>
</feature>
<gene>
    <name evidence="2" type="ORF">GJW-30_1_03299</name>
</gene>
<dbReference type="Proteomes" id="UP000236884">
    <property type="component" value="Chromosome"/>
</dbReference>
<protein>
    <submittedName>
        <fullName evidence="2">Uncharacterized protein</fullName>
    </submittedName>
</protein>
<evidence type="ECO:0000313" key="3">
    <source>
        <dbReference type="Proteomes" id="UP000236884"/>
    </source>
</evidence>
<dbReference type="KEGG" id="vgo:GJW-30_1_03299"/>
<keyword evidence="1" id="KW-0732">Signal</keyword>
<accession>A0A0S3PXV8</accession>
<dbReference type="EMBL" id="AP014946">
    <property type="protein sequence ID" value="BAT60749.1"/>
    <property type="molecule type" value="Genomic_DNA"/>
</dbReference>
<dbReference type="RefSeq" id="WP_096358871.1">
    <property type="nucleotide sequence ID" value="NZ_AP014946.1"/>
</dbReference>
<organism evidence="2 3">
    <name type="scientific">Variibacter gotjawalensis</name>
    <dbReference type="NCBI Taxonomy" id="1333996"/>
    <lineage>
        <taxon>Bacteria</taxon>
        <taxon>Pseudomonadati</taxon>
        <taxon>Pseudomonadota</taxon>
        <taxon>Alphaproteobacteria</taxon>
        <taxon>Hyphomicrobiales</taxon>
        <taxon>Nitrobacteraceae</taxon>
        <taxon>Variibacter</taxon>
    </lineage>
</organism>
<reference evidence="2 3" key="1">
    <citation type="submission" date="2015-08" db="EMBL/GenBank/DDBJ databases">
        <title>Investigation of the bacterial diversity of lava forest soil.</title>
        <authorList>
            <person name="Lee J.S."/>
        </authorList>
    </citation>
    <scope>NUCLEOTIDE SEQUENCE [LARGE SCALE GENOMIC DNA]</scope>
    <source>
        <strain evidence="2 3">GJW-30</strain>
    </source>
</reference>
<dbReference type="AlphaFoldDB" id="A0A0S3PXV8"/>
<evidence type="ECO:0000313" key="2">
    <source>
        <dbReference type="EMBL" id="BAT60749.1"/>
    </source>
</evidence>